<name>A0A117NFH0_PICGL</name>
<dbReference type="GO" id="GO:0004129">
    <property type="term" value="F:cytochrome-c oxidase activity"/>
    <property type="evidence" value="ECO:0007669"/>
    <property type="project" value="InterPro"/>
</dbReference>
<keyword evidence="6" id="KW-1278">Translocase</keyword>
<evidence type="ECO:0000256" key="6">
    <source>
        <dbReference type="ARBA" id="ARBA00022967"/>
    </source>
</evidence>
<dbReference type="PROSITE" id="PS50253">
    <property type="entry name" value="COX3"/>
    <property type="match status" value="1"/>
</dbReference>
<accession>A0A117NFH0</accession>
<dbReference type="InterPro" id="IPR035973">
    <property type="entry name" value="Cyt_c_oxidase_su3-like_sf"/>
</dbReference>
<dbReference type="InterPro" id="IPR013833">
    <property type="entry name" value="Cyt_c_oxidase_su3_a-hlx"/>
</dbReference>
<evidence type="ECO:0000313" key="12">
    <source>
        <dbReference type="EMBL" id="KUM45183.1"/>
    </source>
</evidence>
<protein>
    <recommendedName>
        <fullName evidence="4 9">Cytochrome c oxidase subunit 3</fullName>
    </recommendedName>
</protein>
<keyword evidence="8 10" id="KW-0472">Membrane</keyword>
<feature type="transmembrane region" description="Helical" evidence="10">
    <location>
        <begin position="20"/>
        <end position="37"/>
    </location>
</feature>
<comment type="subunit">
    <text evidence="3">Component of the cytochrome c oxidase (complex IV, CIV), a multisubunit enzyme composed of a catalytic core of 3 subunits and several supernumerary subunits. The complex exists as a monomer or a dimer and forms supercomplexes (SCs) in the inner mitochondrial membrane with ubiquinol-cytochrome c oxidoreductase (cytochrome b-c1 complex, complex III, CIII).</text>
</comment>
<dbReference type="InterPro" id="IPR000298">
    <property type="entry name" value="Cyt_c_oxidase-like_su3"/>
</dbReference>
<dbReference type="EMBL" id="LKAM01000024">
    <property type="protein sequence ID" value="KUM45183.1"/>
    <property type="molecule type" value="Genomic_DNA"/>
</dbReference>
<proteinExistence type="inferred from homology"/>
<evidence type="ECO:0000256" key="3">
    <source>
        <dbReference type="ARBA" id="ARBA00011164"/>
    </source>
</evidence>
<geneLocation type="mitochondrion" evidence="12"/>
<dbReference type="AlphaFoldDB" id="A0A117NFH0"/>
<evidence type="ECO:0000256" key="10">
    <source>
        <dbReference type="SAM" id="Phobius"/>
    </source>
</evidence>
<keyword evidence="9 12" id="KW-0496">Mitochondrion</keyword>
<comment type="function">
    <text evidence="9">Component of the cytochrome c oxidase, the last enzyme in the mitochondrial electron transport chain which drives oxidative phosphorylation. The respiratory chain contains 3 multisubunit complexes succinate dehydrogenase (complex II, CII), ubiquinol-cytochrome c oxidoreductase (cytochrome b-c1 complex, complex III, CIII) and cytochrome c oxidase (complex IV, CIV), that cooperate to transfer electrons derived from NADH and succinate to molecular oxygen, creating an electrochemical gradient over the inner membrane that drives transmembrane transport and the ATP synthase. Cytochrome c oxidase is the component of the respiratory chain that catalyzes the reduction of oxygen to water. Electrons originating from reduced cytochrome c in the intermembrane space (IMS) are transferred via the dinuclear copper A center (CU(A)) of subunit 2 and heme A of subunit 1 to the active site in subunit 1, a binuclear center (BNC) formed by heme A3 and copper B (CU(B)). The BNC reduces molecular oxygen to 2 water molecules using 4 electrons from cytochrome c in the IMS and 4 protons from the mitochondrial matrix.</text>
</comment>
<dbReference type="Pfam" id="PF00510">
    <property type="entry name" value="COX3"/>
    <property type="match status" value="1"/>
</dbReference>
<comment type="similarity">
    <text evidence="2 9">Belongs to the cytochrome c oxidase subunit 3 family.</text>
</comment>
<evidence type="ECO:0000256" key="4">
    <source>
        <dbReference type="ARBA" id="ARBA00015944"/>
    </source>
</evidence>
<comment type="caution">
    <text evidence="12">The sequence shown here is derived from an EMBL/GenBank/DDBJ whole genome shotgun (WGS) entry which is preliminary data.</text>
</comment>
<comment type="subcellular location">
    <subcellularLocation>
        <location evidence="1">Membrane</location>
        <topology evidence="1">Multi-pass membrane protein</topology>
    </subcellularLocation>
</comment>
<evidence type="ECO:0000256" key="5">
    <source>
        <dbReference type="ARBA" id="ARBA00022692"/>
    </source>
</evidence>
<dbReference type="GO" id="GO:0006123">
    <property type="term" value="P:mitochondrial electron transport, cytochrome c to oxygen"/>
    <property type="evidence" value="ECO:0007669"/>
    <property type="project" value="TreeGrafter"/>
</dbReference>
<dbReference type="PANTHER" id="PTHR11403:SF7">
    <property type="entry name" value="CYTOCHROME C OXIDASE SUBUNIT 3"/>
    <property type="match status" value="1"/>
</dbReference>
<evidence type="ECO:0000256" key="2">
    <source>
        <dbReference type="ARBA" id="ARBA00010581"/>
    </source>
</evidence>
<evidence type="ECO:0000256" key="1">
    <source>
        <dbReference type="ARBA" id="ARBA00004141"/>
    </source>
</evidence>
<reference evidence="12" key="1">
    <citation type="journal article" date="2015" name="Genome Biol. Evol.">
        <title>Organellar Genomes of White Spruce (Picea glauca): Assembly and Annotation.</title>
        <authorList>
            <person name="Jackman S.D."/>
            <person name="Warren R.L."/>
            <person name="Gibb E.A."/>
            <person name="Vandervalk B.P."/>
            <person name="Mohamadi H."/>
            <person name="Chu J."/>
            <person name="Raymond A."/>
            <person name="Pleasance S."/>
            <person name="Coope R."/>
            <person name="Wildung M.R."/>
            <person name="Ritland C.E."/>
            <person name="Bousquet J."/>
            <person name="Jones S.J."/>
            <person name="Bohlmann J."/>
            <person name="Birol I."/>
        </authorList>
    </citation>
    <scope>NUCLEOTIDE SEQUENCE [LARGE SCALE GENOMIC DNA]</scope>
    <source>
        <tissue evidence="12">Flushing bud</tissue>
    </source>
</reference>
<evidence type="ECO:0000259" key="11">
    <source>
        <dbReference type="PROSITE" id="PS50253"/>
    </source>
</evidence>
<keyword evidence="7 10" id="KW-1133">Transmembrane helix</keyword>
<dbReference type="GO" id="GO:0005739">
    <property type="term" value="C:mitochondrion"/>
    <property type="evidence" value="ECO:0007669"/>
    <property type="project" value="TreeGrafter"/>
</dbReference>
<feature type="transmembrane region" description="Helical" evidence="10">
    <location>
        <begin position="58"/>
        <end position="80"/>
    </location>
</feature>
<dbReference type="GO" id="GO:0016020">
    <property type="term" value="C:membrane"/>
    <property type="evidence" value="ECO:0007669"/>
    <property type="project" value="UniProtKB-SubCell"/>
</dbReference>
<feature type="domain" description="Heme-copper oxidase subunit III family profile" evidence="11">
    <location>
        <begin position="1"/>
        <end position="84"/>
    </location>
</feature>
<dbReference type="Gene3D" id="1.20.120.80">
    <property type="entry name" value="Cytochrome c oxidase, subunit III, four-helix bundle"/>
    <property type="match status" value="1"/>
</dbReference>
<dbReference type="SUPFAM" id="SSF81452">
    <property type="entry name" value="Cytochrome c oxidase subunit III-like"/>
    <property type="match status" value="1"/>
</dbReference>
<dbReference type="InterPro" id="IPR024791">
    <property type="entry name" value="Cyt_c/ubiquinol_Oxase_su3"/>
</dbReference>
<dbReference type="PANTHER" id="PTHR11403">
    <property type="entry name" value="CYTOCHROME C OXIDASE SUBUNIT III"/>
    <property type="match status" value="1"/>
</dbReference>
<organism evidence="12">
    <name type="scientific">Picea glauca</name>
    <name type="common">White spruce</name>
    <name type="synonym">Pinus glauca</name>
    <dbReference type="NCBI Taxonomy" id="3330"/>
    <lineage>
        <taxon>Eukaryota</taxon>
        <taxon>Viridiplantae</taxon>
        <taxon>Streptophyta</taxon>
        <taxon>Embryophyta</taxon>
        <taxon>Tracheophyta</taxon>
        <taxon>Spermatophyta</taxon>
        <taxon>Pinopsida</taxon>
        <taxon>Pinidae</taxon>
        <taxon>Conifers I</taxon>
        <taxon>Pinales</taxon>
        <taxon>Pinaceae</taxon>
        <taxon>Picea</taxon>
    </lineage>
</organism>
<gene>
    <name evidence="12" type="primary">cox3</name>
    <name evidence="12" type="ORF">ABT39_MTgene3570</name>
</gene>
<sequence length="84" mass="9360">MIIFLSIVGISRGTAAINSYGLGLGLVEVILSVGLWIRDAIREYNYIGNHTHKVKIGLKLGFLLFIASEVMIFRTIFWAFNVST</sequence>
<keyword evidence="5 9" id="KW-0812">Transmembrane</keyword>
<evidence type="ECO:0000256" key="8">
    <source>
        <dbReference type="ARBA" id="ARBA00023136"/>
    </source>
</evidence>
<evidence type="ECO:0000256" key="9">
    <source>
        <dbReference type="RuleBase" id="RU003375"/>
    </source>
</evidence>
<evidence type="ECO:0000256" key="7">
    <source>
        <dbReference type="ARBA" id="ARBA00022989"/>
    </source>
</evidence>